<dbReference type="STRING" id="225359.A0A2S4PMD1"/>
<evidence type="ECO:0000313" key="4">
    <source>
        <dbReference type="Proteomes" id="UP000237438"/>
    </source>
</evidence>
<protein>
    <recommendedName>
        <fullName evidence="2">Mtf2-like C-terminal domain-containing protein</fullName>
    </recommendedName>
</protein>
<feature type="region of interest" description="Disordered" evidence="1">
    <location>
        <begin position="101"/>
        <end position="134"/>
    </location>
</feature>
<feature type="region of interest" description="Disordered" evidence="1">
    <location>
        <begin position="152"/>
        <end position="173"/>
    </location>
</feature>
<feature type="compositionally biased region" description="Basic and acidic residues" evidence="1">
    <location>
        <begin position="50"/>
        <end position="67"/>
    </location>
</feature>
<proteinExistence type="predicted"/>
<dbReference type="PANTHER" id="PTHR39468:SF1">
    <property type="entry name" value="MTF2-LIKE C-TERMINAL DOMAIN-CONTAINING PROTEIN"/>
    <property type="match status" value="1"/>
</dbReference>
<comment type="caution">
    <text evidence="3">The sequence shown here is derived from an EMBL/GenBank/DDBJ whole genome shotgun (WGS) entry which is preliminary data.</text>
</comment>
<dbReference type="Proteomes" id="UP000237438">
    <property type="component" value="Unassembled WGS sequence"/>
</dbReference>
<keyword evidence="4" id="KW-1185">Reference proteome</keyword>
<feature type="compositionally biased region" description="Basic and acidic residues" evidence="1">
    <location>
        <begin position="153"/>
        <end position="165"/>
    </location>
</feature>
<evidence type="ECO:0000259" key="2">
    <source>
        <dbReference type="Pfam" id="PF19189"/>
    </source>
</evidence>
<name>A0A2S4PMD1_9PEZI</name>
<dbReference type="PANTHER" id="PTHR39468">
    <property type="entry name" value="CHROMOSOME 7, WHOLE GENOME SHOTGUN SEQUENCE"/>
    <property type="match status" value="1"/>
</dbReference>
<dbReference type="InterPro" id="IPR040009">
    <property type="entry name" value="Mtf2/C5D6.12-like"/>
</dbReference>
<evidence type="ECO:0000256" key="1">
    <source>
        <dbReference type="SAM" id="MobiDB-lite"/>
    </source>
</evidence>
<dbReference type="GO" id="GO:0005739">
    <property type="term" value="C:mitochondrion"/>
    <property type="evidence" value="ECO:0007669"/>
    <property type="project" value="InterPro"/>
</dbReference>
<organism evidence="3 4">
    <name type="scientific">Erysiphe pulchra</name>
    <dbReference type="NCBI Taxonomy" id="225359"/>
    <lineage>
        <taxon>Eukaryota</taxon>
        <taxon>Fungi</taxon>
        <taxon>Dikarya</taxon>
        <taxon>Ascomycota</taxon>
        <taxon>Pezizomycotina</taxon>
        <taxon>Leotiomycetes</taxon>
        <taxon>Erysiphales</taxon>
        <taxon>Erysiphaceae</taxon>
        <taxon>Erysiphe</taxon>
    </lineage>
</organism>
<feature type="region of interest" description="Disordered" evidence="1">
    <location>
        <begin position="575"/>
        <end position="594"/>
    </location>
</feature>
<dbReference type="Pfam" id="PF19189">
    <property type="entry name" value="Mtf2"/>
    <property type="match status" value="1"/>
</dbReference>
<feature type="compositionally biased region" description="Polar residues" evidence="1">
    <location>
        <begin position="31"/>
        <end position="47"/>
    </location>
</feature>
<accession>A0A2S4PMD1</accession>
<evidence type="ECO:0000313" key="3">
    <source>
        <dbReference type="EMBL" id="POS83212.1"/>
    </source>
</evidence>
<feature type="region of interest" description="Disordered" evidence="1">
    <location>
        <begin position="27"/>
        <end position="67"/>
    </location>
</feature>
<feature type="domain" description="Mtf2-like C-terminal" evidence="2">
    <location>
        <begin position="345"/>
        <end position="547"/>
    </location>
</feature>
<dbReference type="EMBL" id="PEDP01001794">
    <property type="protein sequence ID" value="POS83212.1"/>
    <property type="molecule type" value="Genomic_DNA"/>
</dbReference>
<dbReference type="AlphaFoldDB" id="A0A2S4PMD1"/>
<dbReference type="OrthoDB" id="2444174at2759"/>
<reference evidence="3 4" key="1">
    <citation type="submission" date="2017-10" db="EMBL/GenBank/DDBJ databases">
        <title>Development of genomic resources for the powdery mildew, Erysiphe pulchra.</title>
        <authorList>
            <person name="Wadl P.A."/>
            <person name="Mack B.M."/>
            <person name="Moore G."/>
            <person name="Beltz S.B."/>
        </authorList>
    </citation>
    <scope>NUCLEOTIDE SEQUENCE [LARGE SCALE GENOMIC DNA]</scope>
    <source>
        <strain evidence="3">Cflorida</strain>
    </source>
</reference>
<sequence length="594" mass="68792">MFRPKSLALYGLELKHSRVNQLLRQNHHRSGSNGQDLPPTSSRSNIPSMRVEKPDLKSNNEKNDEGPLIRRTTIARGLEKPRFSTFQFNPDFGSFDRESLENENFETNTSRFSDYNNSDNSVEPRKDISIKQDNINEGYRYESTRFSDYNDFDYSKEPLEDKSNEGNEGSENYDKSIEESLLLGEASHDQLSTITPIEKRAFQKIFKDIFEKKQSREMLDVFGESFLPIEMDDQIEEQTRQKVVNEKIDDIITKSYVDIPMSVEDAYSKLQQYPPVLRASAAEAMGYDKLITGEDTEIKSENLNLTNDRKNENPELFGNPKALKDKVHKRELEKRIEGIREVERERVEAKMRAATVDFDLWKVLDEEVFCLIEKLGLEDLQKPKGFISSSRMNTESSRYFKTPTSEKPQPPVLQKIEIPPNDLAAKHNISPLQLYGPLYPYYLLLALRLLDRTFSRPSPLALALLPKIKSLGYISRVLGANIQFYNELLLIYRYRQNDFNGMLRLLEEMEMSSLTMNHETLDIVVQLNRVQDRVRQGYQGLGMSLLWGLPNFARGKFGPWRDYIREILETKQRSQKIAFSDSRPSMRPVSKLAG</sequence>
<feature type="compositionally biased region" description="Polar residues" evidence="1">
    <location>
        <begin position="105"/>
        <end position="121"/>
    </location>
</feature>
<gene>
    <name evidence="3" type="ORF">EPUL_005342</name>
</gene>
<dbReference type="InterPro" id="IPR043837">
    <property type="entry name" value="Mtf2-like_C"/>
</dbReference>